<accession>A0A1S1Q2T1</accession>
<dbReference type="AlphaFoldDB" id="A0A1S1Q2T1"/>
<organism evidence="4 5">
    <name type="scientific">Parafrankia soli</name>
    <dbReference type="NCBI Taxonomy" id="2599596"/>
    <lineage>
        <taxon>Bacteria</taxon>
        <taxon>Bacillati</taxon>
        <taxon>Actinomycetota</taxon>
        <taxon>Actinomycetes</taxon>
        <taxon>Frankiales</taxon>
        <taxon>Frankiaceae</taxon>
        <taxon>Parafrankia</taxon>
    </lineage>
</organism>
<evidence type="ECO:0000256" key="2">
    <source>
        <dbReference type="ARBA" id="ARBA00022803"/>
    </source>
</evidence>
<evidence type="ECO:0000313" key="5">
    <source>
        <dbReference type="Proteomes" id="UP000179769"/>
    </source>
</evidence>
<gene>
    <name evidence="4" type="ORF">BBK14_19085</name>
</gene>
<dbReference type="InterPro" id="IPR011990">
    <property type="entry name" value="TPR-like_helical_dom_sf"/>
</dbReference>
<evidence type="ECO:0000256" key="3">
    <source>
        <dbReference type="PROSITE-ProRule" id="PRU00339"/>
    </source>
</evidence>
<dbReference type="SMART" id="SM00028">
    <property type="entry name" value="TPR"/>
    <property type="match status" value="5"/>
</dbReference>
<evidence type="ECO:0008006" key="6">
    <source>
        <dbReference type="Google" id="ProtNLM"/>
    </source>
</evidence>
<protein>
    <recommendedName>
        <fullName evidence="6">Tetratricopeptide repeat protein</fullName>
    </recommendedName>
</protein>
<name>A0A1S1Q2T1_9ACTN</name>
<dbReference type="PANTHER" id="PTHR44858:SF1">
    <property type="entry name" value="UDP-N-ACETYLGLUCOSAMINE--PEPTIDE N-ACETYLGLUCOSAMINYLTRANSFERASE SPINDLY-RELATED"/>
    <property type="match status" value="1"/>
</dbReference>
<keyword evidence="5" id="KW-1185">Reference proteome</keyword>
<feature type="repeat" description="TPR" evidence="3">
    <location>
        <begin position="18"/>
        <end position="51"/>
    </location>
</feature>
<reference evidence="5" key="1">
    <citation type="submission" date="2016-07" db="EMBL/GenBank/DDBJ databases">
        <title>Frankia sp. NRRL B-16219 Genome sequencing.</title>
        <authorList>
            <person name="Ghodhbane-Gtari F."/>
            <person name="Swanson E."/>
            <person name="Gueddou A."/>
            <person name="Louati M."/>
            <person name="Nouioui I."/>
            <person name="Hezbri K."/>
            <person name="Abebe-Akele F."/>
            <person name="Simpson S."/>
            <person name="Morris K."/>
            <person name="Thomas K."/>
            <person name="Gtari M."/>
            <person name="Tisa L.S."/>
        </authorList>
    </citation>
    <scope>NUCLEOTIDE SEQUENCE [LARGE SCALE GENOMIC DNA]</scope>
    <source>
        <strain evidence="5">NRRL B-16219</strain>
    </source>
</reference>
<evidence type="ECO:0000313" key="4">
    <source>
        <dbReference type="EMBL" id="OHV27887.1"/>
    </source>
</evidence>
<dbReference type="InterPro" id="IPR019734">
    <property type="entry name" value="TPR_rpt"/>
</dbReference>
<comment type="caution">
    <text evidence="4">The sequence shown here is derived from an EMBL/GenBank/DDBJ whole genome shotgun (WGS) entry which is preliminary data.</text>
</comment>
<dbReference type="Gene3D" id="1.25.40.10">
    <property type="entry name" value="Tetratricopeptide repeat domain"/>
    <property type="match status" value="3"/>
</dbReference>
<evidence type="ECO:0000256" key="1">
    <source>
        <dbReference type="ARBA" id="ARBA00022737"/>
    </source>
</evidence>
<dbReference type="InterPro" id="IPR050498">
    <property type="entry name" value="Ycf3"/>
</dbReference>
<sequence length="287" mass="31424">MADLLDCNRLVAGGDRRAETYLRRGIAFWMVRDHHRAIADLSAAIEADPRLPDDRLAYAHYRRSVCRHQVFDLAGAEADASAAMALGPVSYVYTARAIARYFDGDPHGTLADAESALLRDPNDWEARAFRARARLELGLLAEAVEDFGWVIADGRCEKYASELHLQRAEALLALGRPEAAAADCTTAIDVSAHEQSHWPFIVRSRALRAHGPYLLRARAWLATGDLPTALADCFHAATIVPEDPAVYELRAQVYQAAGLLDEAIHDLARAAHLHAAYPDSDLLPAAA</sequence>
<dbReference type="EMBL" id="MAXA01000216">
    <property type="protein sequence ID" value="OHV27887.1"/>
    <property type="molecule type" value="Genomic_DNA"/>
</dbReference>
<keyword evidence="1" id="KW-0677">Repeat</keyword>
<dbReference type="SUPFAM" id="SSF48452">
    <property type="entry name" value="TPR-like"/>
    <property type="match status" value="1"/>
</dbReference>
<dbReference type="PANTHER" id="PTHR44858">
    <property type="entry name" value="TETRATRICOPEPTIDE REPEAT PROTEIN 6"/>
    <property type="match status" value="1"/>
</dbReference>
<proteinExistence type="predicted"/>
<dbReference type="OrthoDB" id="9814944at2"/>
<dbReference type="Proteomes" id="UP000179769">
    <property type="component" value="Unassembled WGS sequence"/>
</dbReference>
<keyword evidence="2 3" id="KW-0802">TPR repeat</keyword>
<dbReference type="PROSITE" id="PS50005">
    <property type="entry name" value="TPR"/>
    <property type="match status" value="1"/>
</dbReference>